<organism evidence="1 2">
    <name type="scientific">Flavobacterium psychrophilum</name>
    <dbReference type="NCBI Taxonomy" id="96345"/>
    <lineage>
        <taxon>Bacteria</taxon>
        <taxon>Pseudomonadati</taxon>
        <taxon>Bacteroidota</taxon>
        <taxon>Flavobacteriia</taxon>
        <taxon>Flavobacteriales</taxon>
        <taxon>Flavobacteriaceae</taxon>
        <taxon>Flavobacterium</taxon>
    </lineage>
</organism>
<gene>
    <name evidence="1" type="ORF">H0H26_00850</name>
</gene>
<dbReference type="AlphaFoldDB" id="A0A7U2RB72"/>
<name>A0A7U2RB72_FLAPS</name>
<accession>A0A7U2RB72</accession>
<sequence>MKINEIKSLVPDFSNDVLKDFETTQSEFKSEVIQQGLKILERRKMSVKLAEKKDFWERFTHNVEKLTLQFRTVLKEQGNNPKKQERINQFFNYYDKEIKS</sequence>
<dbReference type="EMBL" id="CP059075">
    <property type="protein sequence ID" value="QRE04187.1"/>
    <property type="molecule type" value="Genomic_DNA"/>
</dbReference>
<proteinExistence type="predicted"/>
<evidence type="ECO:0000313" key="1">
    <source>
        <dbReference type="EMBL" id="QRE04187.1"/>
    </source>
</evidence>
<reference evidence="1 2" key="1">
    <citation type="submission" date="2020-07" db="EMBL/GenBank/DDBJ databases">
        <title>Genomic characterization of Flavobacterium psychrophilum strains.</title>
        <authorList>
            <person name="Castillo D."/>
            <person name="Jorgensen J."/>
            <person name="Middelboe M."/>
        </authorList>
    </citation>
    <scope>NUCLEOTIDE SEQUENCE [LARGE SCALE GENOMIC DNA]</scope>
    <source>
        <strain evidence="1 2">FPS-R7</strain>
    </source>
</reference>
<evidence type="ECO:0000313" key="2">
    <source>
        <dbReference type="Proteomes" id="UP000596329"/>
    </source>
</evidence>
<dbReference type="RefSeq" id="WP_063742602.1">
    <property type="nucleotide sequence ID" value="NZ_CP059075.1"/>
</dbReference>
<protein>
    <submittedName>
        <fullName evidence="1">Uncharacterized protein</fullName>
    </submittedName>
</protein>
<dbReference type="Proteomes" id="UP000596329">
    <property type="component" value="Chromosome"/>
</dbReference>